<feature type="domain" description="ABC transporter" evidence="4">
    <location>
        <begin position="5"/>
        <end position="241"/>
    </location>
</feature>
<gene>
    <name evidence="5" type="ORF">GM415_12850</name>
</gene>
<accession>A0A6I6JLF4</accession>
<evidence type="ECO:0000256" key="2">
    <source>
        <dbReference type="ARBA" id="ARBA00022741"/>
    </source>
</evidence>
<dbReference type="InterPro" id="IPR003439">
    <property type="entry name" value="ABC_transporter-like_ATP-bd"/>
</dbReference>
<dbReference type="SMART" id="SM00382">
    <property type="entry name" value="AAA"/>
    <property type="match status" value="1"/>
</dbReference>
<dbReference type="PROSITE" id="PS50893">
    <property type="entry name" value="ABC_TRANSPORTER_2"/>
    <property type="match status" value="1"/>
</dbReference>
<organism evidence="5 6">
    <name type="scientific">Pseudodesulfovibrio cashew</name>
    <dbReference type="NCBI Taxonomy" id="2678688"/>
    <lineage>
        <taxon>Bacteria</taxon>
        <taxon>Pseudomonadati</taxon>
        <taxon>Thermodesulfobacteriota</taxon>
        <taxon>Desulfovibrionia</taxon>
        <taxon>Desulfovibrionales</taxon>
        <taxon>Desulfovibrionaceae</taxon>
    </lineage>
</organism>
<sequence length="261" mass="27881">MGLILRIEELGFAYDGKPPVWTDVNLSAHSGEVLSILGPNGTGKSTLLRCAAGLETPGNGRVFAGETEVSALSRREAARRIAFVPQMHTPIFSFSALDVVVMGRTAHLGAFSSPSGRDFRVAREALETMGAAHLADVSYDETSGGERQLILFARALAQEADILLLDEPTSHLDFGNQARTLALIRSLADRGLTVVMTTHFPDHAFGISERTCLLAGGRVRGSGLTREILTPEALTDLYGLGVDIHNLEGERIVCTAKGEAV</sequence>
<dbReference type="InterPro" id="IPR003593">
    <property type="entry name" value="AAA+_ATPase"/>
</dbReference>
<evidence type="ECO:0000256" key="1">
    <source>
        <dbReference type="ARBA" id="ARBA00022448"/>
    </source>
</evidence>
<dbReference type="KEGG" id="psel:GM415_12850"/>
<dbReference type="RefSeq" id="WP_158948796.1">
    <property type="nucleotide sequence ID" value="NZ_CP046400.1"/>
</dbReference>
<dbReference type="InterPro" id="IPR050153">
    <property type="entry name" value="Metal_Ion_Import_ABC"/>
</dbReference>
<evidence type="ECO:0000313" key="6">
    <source>
        <dbReference type="Proteomes" id="UP000428328"/>
    </source>
</evidence>
<dbReference type="SUPFAM" id="SSF52540">
    <property type="entry name" value="P-loop containing nucleoside triphosphate hydrolases"/>
    <property type="match status" value="1"/>
</dbReference>
<dbReference type="AlphaFoldDB" id="A0A6I6JLF4"/>
<protein>
    <submittedName>
        <fullName evidence="5">ATP-binding cassette domain-containing protein</fullName>
    </submittedName>
</protein>
<dbReference type="InterPro" id="IPR027417">
    <property type="entry name" value="P-loop_NTPase"/>
</dbReference>
<dbReference type="GO" id="GO:0016887">
    <property type="term" value="F:ATP hydrolysis activity"/>
    <property type="evidence" value="ECO:0007669"/>
    <property type="project" value="InterPro"/>
</dbReference>
<dbReference type="GO" id="GO:0005524">
    <property type="term" value="F:ATP binding"/>
    <property type="evidence" value="ECO:0007669"/>
    <property type="project" value="UniProtKB-KW"/>
</dbReference>
<dbReference type="FunFam" id="3.40.50.300:FF:000134">
    <property type="entry name" value="Iron-enterobactin ABC transporter ATP-binding protein"/>
    <property type="match status" value="1"/>
</dbReference>
<evidence type="ECO:0000313" key="5">
    <source>
        <dbReference type="EMBL" id="QGY40977.1"/>
    </source>
</evidence>
<keyword evidence="3 5" id="KW-0067">ATP-binding</keyword>
<dbReference type="Pfam" id="PF00005">
    <property type="entry name" value="ABC_tran"/>
    <property type="match status" value="1"/>
</dbReference>
<name>A0A6I6JLF4_9BACT</name>
<dbReference type="PANTHER" id="PTHR42734:SF19">
    <property type="entry name" value="IRON COMPOUNDS ABC TRANSPORTER, ATP-BINDING PROTEIN"/>
    <property type="match status" value="1"/>
</dbReference>
<keyword evidence="1" id="KW-0813">Transport</keyword>
<dbReference type="PANTHER" id="PTHR42734">
    <property type="entry name" value="METAL TRANSPORT SYSTEM ATP-BINDING PROTEIN TM_0124-RELATED"/>
    <property type="match status" value="1"/>
</dbReference>
<keyword evidence="6" id="KW-1185">Reference proteome</keyword>
<proteinExistence type="predicted"/>
<evidence type="ECO:0000256" key="3">
    <source>
        <dbReference type="ARBA" id="ARBA00022840"/>
    </source>
</evidence>
<keyword evidence="2" id="KW-0547">Nucleotide-binding</keyword>
<dbReference type="CDD" id="cd03214">
    <property type="entry name" value="ABC_Iron-Siderophores_B12_Hemin"/>
    <property type="match status" value="1"/>
</dbReference>
<dbReference type="Proteomes" id="UP000428328">
    <property type="component" value="Chromosome"/>
</dbReference>
<dbReference type="EMBL" id="CP046400">
    <property type="protein sequence ID" value="QGY40977.1"/>
    <property type="molecule type" value="Genomic_DNA"/>
</dbReference>
<reference evidence="5 6" key="1">
    <citation type="submission" date="2019-11" db="EMBL/GenBank/DDBJ databases">
        <authorList>
            <person name="Zheng R.K."/>
            <person name="Sun C.M."/>
        </authorList>
    </citation>
    <scope>NUCLEOTIDE SEQUENCE [LARGE SCALE GENOMIC DNA]</scope>
    <source>
        <strain evidence="5 6">SRB007</strain>
    </source>
</reference>
<evidence type="ECO:0000259" key="4">
    <source>
        <dbReference type="PROSITE" id="PS50893"/>
    </source>
</evidence>
<dbReference type="Gene3D" id="3.40.50.300">
    <property type="entry name" value="P-loop containing nucleotide triphosphate hydrolases"/>
    <property type="match status" value="1"/>
</dbReference>